<sequence>MTKYIVTFNVELALWTFYLSILIVAIPVYQGHLCSFLNLVGKKNSSTGDIQNHGNAWGTTLSPWGGEVELRILFDHCESCWLSFTCLQIVDRFGATCKALKYL</sequence>
<evidence type="ECO:0000313" key="1">
    <source>
        <dbReference type="EMBL" id="KAH8000606.1"/>
    </source>
</evidence>
<protein>
    <submittedName>
        <fullName evidence="1">Uncharacterized protein</fullName>
    </submittedName>
</protein>
<name>A0ACB8F5R9_9SAUR</name>
<keyword evidence="2" id="KW-1185">Reference proteome</keyword>
<organism evidence="1 2">
    <name type="scientific">Sphaerodactylus townsendi</name>
    <dbReference type="NCBI Taxonomy" id="933632"/>
    <lineage>
        <taxon>Eukaryota</taxon>
        <taxon>Metazoa</taxon>
        <taxon>Chordata</taxon>
        <taxon>Craniata</taxon>
        <taxon>Vertebrata</taxon>
        <taxon>Euteleostomi</taxon>
        <taxon>Lepidosauria</taxon>
        <taxon>Squamata</taxon>
        <taxon>Bifurcata</taxon>
        <taxon>Gekkota</taxon>
        <taxon>Sphaerodactylidae</taxon>
        <taxon>Sphaerodactylus</taxon>
    </lineage>
</organism>
<dbReference type="Proteomes" id="UP000827872">
    <property type="component" value="Linkage Group LG05"/>
</dbReference>
<accession>A0ACB8F5R9</accession>
<proteinExistence type="predicted"/>
<gene>
    <name evidence="1" type="ORF">K3G42_026777</name>
</gene>
<comment type="caution">
    <text evidence="1">The sequence shown here is derived from an EMBL/GenBank/DDBJ whole genome shotgun (WGS) entry which is preliminary data.</text>
</comment>
<reference evidence="1" key="1">
    <citation type="submission" date="2021-08" db="EMBL/GenBank/DDBJ databases">
        <title>The first chromosome-level gecko genome reveals the dynamic sex chromosomes of Neotropical dwarf geckos (Sphaerodactylidae: Sphaerodactylus).</title>
        <authorList>
            <person name="Pinto B.J."/>
            <person name="Keating S.E."/>
            <person name="Gamble T."/>
        </authorList>
    </citation>
    <scope>NUCLEOTIDE SEQUENCE</scope>
    <source>
        <strain evidence="1">TG3544</strain>
    </source>
</reference>
<dbReference type="EMBL" id="CM037618">
    <property type="protein sequence ID" value="KAH8000606.1"/>
    <property type="molecule type" value="Genomic_DNA"/>
</dbReference>
<evidence type="ECO:0000313" key="2">
    <source>
        <dbReference type="Proteomes" id="UP000827872"/>
    </source>
</evidence>